<proteinExistence type="predicted"/>
<reference evidence="1 2" key="1">
    <citation type="submission" date="2010-08" db="EMBL/GenBank/DDBJ databases">
        <authorList>
            <person name="Weinstock G."/>
            <person name="Sodergren E."/>
            <person name="Clifton S."/>
            <person name="Fulton L."/>
            <person name="Fulton B."/>
            <person name="Courtney L."/>
            <person name="Fronick C."/>
            <person name="Harrison M."/>
            <person name="Strong C."/>
            <person name="Farmer C."/>
            <person name="Delahaunty K."/>
            <person name="Markovic C."/>
            <person name="Hall O."/>
            <person name="Minx P."/>
            <person name="Tomlinson C."/>
            <person name="Mitreva M."/>
            <person name="Hou S."/>
            <person name="Chen J."/>
            <person name="Wollam A."/>
            <person name="Pepin K.H."/>
            <person name="Johnson M."/>
            <person name="Bhonagiri V."/>
            <person name="Zhang X."/>
            <person name="Suruliraj S."/>
            <person name="Warren W."/>
            <person name="Chinwalla A."/>
            <person name="Mardis E.R."/>
            <person name="Wilson R.K."/>
        </authorList>
    </citation>
    <scope>NUCLEOTIDE SEQUENCE [LARGE SCALE GENOMIC DNA]</scope>
    <source>
        <strain evidence="1 2">KLE1255</strain>
    </source>
</reference>
<dbReference type="BioCyc" id="FCF748224-HMP:GTSS-2479-MONOMER"/>
<dbReference type="Proteomes" id="UP000006028">
    <property type="component" value="Unassembled WGS sequence"/>
</dbReference>
<dbReference type="HOGENOM" id="CLU_3251779_0_0_9"/>
<dbReference type="AlphaFoldDB" id="E2ZHW6"/>
<gene>
    <name evidence="1" type="ORF">HMPREF9436_01256</name>
</gene>
<name>E2ZHW6_9FIRM</name>
<sequence length="42" mass="4842">MSADTSKPLFFTRNTQISNCIFPYDLYCENQKPEKSADFSGF</sequence>
<evidence type="ECO:0000313" key="1">
    <source>
        <dbReference type="EMBL" id="EFQ07253.1"/>
    </source>
</evidence>
<comment type="caution">
    <text evidence="1">The sequence shown here is derived from an EMBL/GenBank/DDBJ whole genome shotgun (WGS) entry which is preliminary data.</text>
</comment>
<dbReference type="EMBL" id="AECU01000105">
    <property type="protein sequence ID" value="EFQ07253.1"/>
    <property type="molecule type" value="Genomic_DNA"/>
</dbReference>
<accession>E2ZHW6</accession>
<evidence type="ECO:0000313" key="2">
    <source>
        <dbReference type="Proteomes" id="UP000006028"/>
    </source>
</evidence>
<organism evidence="1 2">
    <name type="scientific">Faecalibacterium cf. prausnitzii KLE1255</name>
    <dbReference type="NCBI Taxonomy" id="748224"/>
    <lineage>
        <taxon>Bacteria</taxon>
        <taxon>Bacillati</taxon>
        <taxon>Bacillota</taxon>
        <taxon>Clostridia</taxon>
        <taxon>Eubacteriales</taxon>
        <taxon>Oscillospiraceae</taxon>
        <taxon>Faecalibacterium</taxon>
    </lineage>
</organism>
<dbReference type="STRING" id="748224.HMPREF9436_01256"/>
<protein>
    <submittedName>
        <fullName evidence="1">Uncharacterized protein</fullName>
    </submittedName>
</protein>